<comment type="caution">
    <text evidence="1">The sequence shown here is derived from an EMBL/GenBank/DDBJ whole genome shotgun (WGS) entry which is preliminary data.</text>
</comment>
<organism evidence="1 2">
    <name type="scientific">Sediminitomix flava</name>
    <dbReference type="NCBI Taxonomy" id="379075"/>
    <lineage>
        <taxon>Bacteria</taxon>
        <taxon>Pseudomonadati</taxon>
        <taxon>Bacteroidota</taxon>
        <taxon>Cytophagia</taxon>
        <taxon>Cytophagales</taxon>
        <taxon>Flammeovirgaceae</taxon>
        <taxon>Sediminitomix</taxon>
    </lineage>
</organism>
<gene>
    <name evidence="1" type="ORF">BC781_102805</name>
</gene>
<dbReference type="PANTHER" id="PTHR43737:SF1">
    <property type="entry name" value="DUF1501 DOMAIN-CONTAINING PROTEIN"/>
    <property type="match status" value="1"/>
</dbReference>
<accession>A0A315ZCF1</accession>
<name>A0A315ZCF1_SEDFL</name>
<reference evidence="1 2" key="1">
    <citation type="submission" date="2018-03" db="EMBL/GenBank/DDBJ databases">
        <title>Genomic Encyclopedia of Archaeal and Bacterial Type Strains, Phase II (KMG-II): from individual species to whole genera.</title>
        <authorList>
            <person name="Goeker M."/>
        </authorList>
    </citation>
    <scope>NUCLEOTIDE SEQUENCE [LARGE SCALE GENOMIC DNA]</scope>
    <source>
        <strain evidence="1 2">DSM 28229</strain>
    </source>
</reference>
<dbReference type="InterPro" id="IPR010869">
    <property type="entry name" value="DUF1501"/>
</dbReference>
<protein>
    <submittedName>
        <fullName evidence="1">Uncharacterized protein (DUF1501 family)</fullName>
    </submittedName>
</protein>
<evidence type="ECO:0000313" key="1">
    <source>
        <dbReference type="EMBL" id="PWJ43256.1"/>
    </source>
</evidence>
<proteinExistence type="predicted"/>
<dbReference type="OrthoDB" id="9779968at2"/>
<evidence type="ECO:0000313" key="2">
    <source>
        <dbReference type="Proteomes" id="UP000245535"/>
    </source>
</evidence>
<dbReference type="Gene3D" id="3.40.720.10">
    <property type="entry name" value="Alkaline Phosphatase, subunit A"/>
    <property type="match status" value="1"/>
</dbReference>
<sequence>MKRRDFLKYTSLTTSAVLVPSFLKAFEIPQNFEGKKLVIIQFSGGNDGLNTFVPYQNDLYYQYRPKVALSKDEILKVHSEIGFHPALQQLRSLYDEGYVSIINEVGYPNPNRSHFRSMDIWHTASEAQEYKNNGWLGRYLDAECTAPHMAIEMSQGLSLALKGDQLSGMAVPNLNMLQKTIRSKHVKYINNNHKGHSHNAHVDFMYKTLASTYSSTNYLNEKIGKVDRSSSYPQTQLGKQLQDVASFIKAGAKSKVYYATHNGFDTHVYQKNKHQQLLGQFDEAVGTFVQDLKKSGQFDNTLVVVFSEFGRRVKENGSAGTDHGTANNMIIIGNQLKKAGFYNQETDLVNLDSNGDLQYSVDFRDVYATLLDKWLDTKHDQILGGKRSPLAFI</sequence>
<dbReference type="PANTHER" id="PTHR43737">
    <property type="entry name" value="BLL7424 PROTEIN"/>
    <property type="match status" value="1"/>
</dbReference>
<dbReference type="SUPFAM" id="SSF53649">
    <property type="entry name" value="Alkaline phosphatase-like"/>
    <property type="match status" value="1"/>
</dbReference>
<dbReference type="Pfam" id="PF07394">
    <property type="entry name" value="DUF1501"/>
    <property type="match status" value="1"/>
</dbReference>
<dbReference type="InterPro" id="IPR017850">
    <property type="entry name" value="Alkaline_phosphatase_core_sf"/>
</dbReference>
<dbReference type="AlphaFoldDB" id="A0A315ZCF1"/>
<dbReference type="RefSeq" id="WP_109617655.1">
    <property type="nucleotide sequence ID" value="NZ_QGDO01000002.1"/>
</dbReference>
<keyword evidence="2" id="KW-1185">Reference proteome</keyword>
<dbReference type="EMBL" id="QGDO01000002">
    <property type="protein sequence ID" value="PWJ43256.1"/>
    <property type="molecule type" value="Genomic_DNA"/>
</dbReference>
<dbReference type="Proteomes" id="UP000245535">
    <property type="component" value="Unassembled WGS sequence"/>
</dbReference>